<reference evidence="2 3" key="1">
    <citation type="submission" date="2020-09" db="EMBL/GenBank/DDBJ databases">
        <title>De no assembly of potato wild relative species, Solanum commersonii.</title>
        <authorList>
            <person name="Cho K."/>
        </authorList>
    </citation>
    <scope>NUCLEOTIDE SEQUENCE [LARGE SCALE GENOMIC DNA]</scope>
    <source>
        <strain evidence="2">LZ3.2</strain>
        <tissue evidence="2">Leaf</tissue>
    </source>
</reference>
<sequence>MDSNDQEMSEQEANLLNKSKKKQKEELTSNPNLENTVTMNITRGRYARLCILAPLTKPLPTEISDIPSTSTQAKLNNDLRDIPTNVKGNGGWTTVVYPKKHRKQTNNNTIYDQAINMPRQ</sequence>
<feature type="region of interest" description="Disordered" evidence="1">
    <location>
        <begin position="60"/>
        <end position="82"/>
    </location>
</feature>
<protein>
    <submittedName>
        <fullName evidence="2">Uncharacterized protein</fullName>
    </submittedName>
</protein>
<proteinExistence type="predicted"/>
<accession>A0A9J6AZY1</accession>
<feature type="compositionally biased region" description="Acidic residues" evidence="1">
    <location>
        <begin position="1"/>
        <end position="10"/>
    </location>
</feature>
<organism evidence="2 3">
    <name type="scientific">Solanum commersonii</name>
    <name type="common">Commerson's wild potato</name>
    <name type="synonym">Commerson's nightshade</name>
    <dbReference type="NCBI Taxonomy" id="4109"/>
    <lineage>
        <taxon>Eukaryota</taxon>
        <taxon>Viridiplantae</taxon>
        <taxon>Streptophyta</taxon>
        <taxon>Embryophyta</taxon>
        <taxon>Tracheophyta</taxon>
        <taxon>Spermatophyta</taxon>
        <taxon>Magnoliopsida</taxon>
        <taxon>eudicotyledons</taxon>
        <taxon>Gunneridae</taxon>
        <taxon>Pentapetalae</taxon>
        <taxon>asterids</taxon>
        <taxon>lamiids</taxon>
        <taxon>Solanales</taxon>
        <taxon>Solanaceae</taxon>
        <taxon>Solanoideae</taxon>
        <taxon>Solaneae</taxon>
        <taxon>Solanum</taxon>
    </lineage>
</organism>
<evidence type="ECO:0000256" key="1">
    <source>
        <dbReference type="SAM" id="MobiDB-lite"/>
    </source>
</evidence>
<dbReference type="Proteomes" id="UP000824120">
    <property type="component" value="Chromosome 1"/>
</dbReference>
<dbReference type="EMBL" id="JACXVP010000001">
    <property type="protein sequence ID" value="KAG5629842.1"/>
    <property type="molecule type" value="Genomic_DNA"/>
</dbReference>
<dbReference type="AlphaFoldDB" id="A0A9J6AZY1"/>
<keyword evidence="3" id="KW-1185">Reference proteome</keyword>
<name>A0A9J6AZY1_SOLCO</name>
<feature type="compositionally biased region" description="Polar residues" evidence="1">
    <location>
        <begin position="66"/>
        <end position="75"/>
    </location>
</feature>
<comment type="caution">
    <text evidence="2">The sequence shown here is derived from an EMBL/GenBank/DDBJ whole genome shotgun (WGS) entry which is preliminary data.</text>
</comment>
<gene>
    <name evidence="2" type="ORF">H5410_001559</name>
</gene>
<evidence type="ECO:0000313" key="3">
    <source>
        <dbReference type="Proteomes" id="UP000824120"/>
    </source>
</evidence>
<evidence type="ECO:0000313" key="2">
    <source>
        <dbReference type="EMBL" id="KAG5629842.1"/>
    </source>
</evidence>
<feature type="region of interest" description="Disordered" evidence="1">
    <location>
        <begin position="1"/>
        <end position="36"/>
    </location>
</feature>